<dbReference type="GO" id="GO:0003677">
    <property type="term" value="F:DNA binding"/>
    <property type="evidence" value="ECO:0007669"/>
    <property type="project" value="InterPro"/>
</dbReference>
<dbReference type="InterPro" id="IPR023319">
    <property type="entry name" value="Tex-like_HTH_dom_sf"/>
</dbReference>
<dbReference type="Gene3D" id="2.40.50.140">
    <property type="entry name" value="Nucleic acid-binding proteins"/>
    <property type="match status" value="1"/>
</dbReference>
<dbReference type="Pfam" id="PF14639">
    <property type="entry name" value="YqgF"/>
    <property type="match status" value="1"/>
</dbReference>
<evidence type="ECO:0000256" key="6">
    <source>
        <dbReference type="ARBA" id="ARBA00022999"/>
    </source>
</evidence>
<dbReference type="PANTHER" id="PTHR10145">
    <property type="entry name" value="TRANSCRIPTION ELONGATION FACTOR SPT6"/>
    <property type="match status" value="1"/>
</dbReference>
<dbReference type="Pfam" id="PF14633">
    <property type="entry name" value="SH2_2"/>
    <property type="match status" value="1"/>
</dbReference>
<dbReference type="CDD" id="cd09928">
    <property type="entry name" value="SH2_Cterm_SPT6_like"/>
    <property type="match status" value="1"/>
</dbReference>
<keyword evidence="14" id="KW-1185">Reference proteome</keyword>
<keyword evidence="13" id="KW-0251">Elongation factor</keyword>
<keyword evidence="13" id="KW-0648">Protein biosynthesis</keyword>
<dbReference type="Pfam" id="PF14635">
    <property type="entry name" value="HHH_7"/>
    <property type="match status" value="1"/>
</dbReference>
<dbReference type="Gene3D" id="1.10.10.650">
    <property type="entry name" value="RuvA domain 2-like"/>
    <property type="match status" value="1"/>
</dbReference>
<dbReference type="Gene3D" id="3.30.505.10">
    <property type="entry name" value="SH2 domain"/>
    <property type="match status" value="2"/>
</dbReference>
<comment type="function">
    <text evidence="10">Plays a role in maintenance of chromatin structure during RNA polymerase II transcription elongation thereby repressing transcription initiation from cryptic promoters. Mediates the reassembly of nucleosomes onto the promoters of at least a selected set of genes during repression; the nucleosome reassembly is essential for transcriptional repression.</text>
</comment>
<comment type="caution">
    <text evidence="13">The sequence shown here is derived from an EMBL/GenBank/DDBJ whole genome shotgun (WGS) entry which is preliminary data.</text>
</comment>
<dbReference type="InterPro" id="IPR037027">
    <property type="entry name" value="YqgF/RNaseH-like_dom_sf"/>
</dbReference>
<evidence type="ECO:0000313" key="14">
    <source>
        <dbReference type="Proteomes" id="UP001212152"/>
    </source>
</evidence>
<gene>
    <name evidence="13" type="primary">SPT6</name>
    <name evidence="13" type="ORF">HDU87_003724</name>
</gene>
<organism evidence="13 14">
    <name type="scientific">Geranomyces variabilis</name>
    <dbReference type="NCBI Taxonomy" id="109894"/>
    <lineage>
        <taxon>Eukaryota</taxon>
        <taxon>Fungi</taxon>
        <taxon>Fungi incertae sedis</taxon>
        <taxon>Chytridiomycota</taxon>
        <taxon>Chytridiomycota incertae sedis</taxon>
        <taxon>Chytridiomycetes</taxon>
        <taxon>Spizellomycetales</taxon>
        <taxon>Powellomycetaceae</taxon>
        <taxon>Geranomyces</taxon>
    </lineage>
</organism>
<feature type="compositionally biased region" description="Acidic residues" evidence="11">
    <location>
        <begin position="127"/>
        <end position="136"/>
    </location>
</feature>
<dbReference type="InterPro" id="IPR035420">
    <property type="entry name" value="Spt6_SH2"/>
</dbReference>
<dbReference type="PROSITE" id="PS50126">
    <property type="entry name" value="S1"/>
    <property type="match status" value="1"/>
</dbReference>
<feature type="compositionally biased region" description="Basic and acidic residues" evidence="11">
    <location>
        <begin position="171"/>
        <end position="181"/>
    </location>
</feature>
<dbReference type="EMBL" id="JADGJQ010000028">
    <property type="protein sequence ID" value="KAJ3178172.1"/>
    <property type="molecule type" value="Genomic_DNA"/>
</dbReference>
<dbReference type="Pfam" id="PF17674">
    <property type="entry name" value="HHH_9"/>
    <property type="match status" value="1"/>
</dbReference>
<feature type="compositionally biased region" description="Acidic residues" evidence="11">
    <location>
        <begin position="97"/>
        <end position="108"/>
    </location>
</feature>
<evidence type="ECO:0000256" key="1">
    <source>
        <dbReference type="ARBA" id="ARBA00004123"/>
    </source>
</evidence>
<dbReference type="PIRSF" id="PIRSF036947">
    <property type="entry name" value="Spt6"/>
    <property type="match status" value="1"/>
</dbReference>
<dbReference type="Gene3D" id="3.30.420.140">
    <property type="entry name" value="YqgF/RNase H-like domain"/>
    <property type="match status" value="1"/>
</dbReference>
<dbReference type="InterPro" id="IPR028231">
    <property type="entry name" value="Spt6_YqgF"/>
</dbReference>
<dbReference type="InterPro" id="IPR000980">
    <property type="entry name" value="SH2"/>
</dbReference>
<keyword evidence="5" id="KW-0158">Chromosome</keyword>
<evidence type="ECO:0000259" key="12">
    <source>
        <dbReference type="PROSITE" id="PS50126"/>
    </source>
</evidence>
<keyword evidence="8 10" id="KW-0539">Nucleus</keyword>
<dbReference type="InterPro" id="IPR055179">
    <property type="entry name" value="Tex-like_central_region"/>
</dbReference>
<dbReference type="InterPro" id="IPR010994">
    <property type="entry name" value="RuvA_2-like"/>
</dbReference>
<dbReference type="SUPFAM" id="SSF47781">
    <property type="entry name" value="RuvA domain 2-like"/>
    <property type="match status" value="2"/>
</dbReference>
<feature type="compositionally biased region" description="Acidic residues" evidence="11">
    <location>
        <begin position="75"/>
        <end position="89"/>
    </location>
</feature>
<sequence>MSDSESAHEEADRMEGVTTAAAPAESEGEGDLREPRADGEEPASSPVKKRSRAVSDDESGEDVSKPSGVRHGMYSEEDESEESEEEETEADRHFIVDDAEDDAEEEEPSSAPHRRRRKKRRRSLSDSESDLDADDLDLVHENTGGSKKFKRLRRKVDDDNVGKIFSDEDEAPIRADNQRDGYDEDDMDDFIIDDEEGEGAEVDRAEKLAQRKKERASLGQNLGRNLGISDEQWRDAQHLFDFEVDYGWAMHGKTDDAMDLDENEEDALVLKNKAVKLTDLYEPSEIEAKMLTDQDEIIRVNDIPERSQLRGDMPVPEPGELERAAVYIGRQLFVEKHIAEEPVLSNVRIQSIVKVLEYMRGEDEKQERSHFEVPFILAHRRDYIQDLLDRNDLWRVYDLDFQFVAFEQKKANVLQLYKDIAKMSSIAAEETYVPEMLERAQSIEDITDVSQYIQLRFGTELAQAEHNRRPTFKRAKRVTPYDVAKAAGIEELVQLFSCDARQIGASVTASTLKTEVPDVTPEEAAKKYITARGAFPNPQRVLEGARLMLATEMAADPTFRAFVRKVYTSDAILNITPTKKGGREIDHHHPFYPFKFLTGKFLWEFTDGQFLQIMEAEQKELITVEIKISAEDEFFNDVVRRSSFNSGSAADGPWNEQILKVLNYACREILFPQIVRWQKERLASAAKEHVALQCQLALEKKIETQGFVKKIDADHFDEWEPRVLAISWGEGAANASTYAVVLNETGGMLQWLKLDQFRGPPDYRGRDVADLIKMIARHQPDVIAIAGMKPNTKTVLHRQLDDILQEALAAREIKVDLRIFFVEDDVARIYMNSERAIREFPEKSHPPLVRYLVSLARRVQEPTMEVAGLYKKDISRLKLDPLQALIPEEKFEWAVEKGFVNVVNKIGVDINVAAQHPHRATTLQFVAGLGPRKAQAFLAKISRGSGGRLEARAQLIRKSLCGKRIFMNCASFIRVRARNFSKYEANLEVLDDTRIHPEDYDLARKMAADALEYDESAIADEDDPSVHITEVMESERNLQKLAHLDIDEFAEMLERRMKERKRMVLQDIMNEIMNPFRDNRPPFTGATPSEIFAMLTHETDETLADGSIVSVQVVRVLERLLKCRLNNGLDGLVHISKVPLDRGMQPTSLVGLYNEDTLLQARVLKVDKEKMAVELSLRDVGLDPPPVKVDPKFDRRREEDEITAQRNIDVRKAKSKQVRQIQHPYFKLMDFKTANAYLADKQPGAVVIRPSTKGNDHFSITWKVDEGCFAHVDVVETNKENDMALGKVLTIEGERFSEIDQIIAEYIEPTSRRVQSMFAHPKYQRKSREEMDRFIADQCSSTRRSAYGLILDREQPCHFFLIYKHPTMRPHKESVVVKHKGYVFRKRMFSSVDEMLRYFKEDEARRAQGGGEHGRSSGASRSQGGTSSAHHHQSSRPHHASSGGAPPPGSYGRAPAPGHYAGRA</sequence>
<dbReference type="InterPro" id="IPR012340">
    <property type="entry name" value="NA-bd_OB-fold"/>
</dbReference>
<feature type="compositionally biased region" description="Low complexity" evidence="11">
    <location>
        <begin position="1440"/>
        <end position="1458"/>
    </location>
</feature>
<dbReference type="InterPro" id="IPR028083">
    <property type="entry name" value="Spt6_acidic_N_dom"/>
</dbReference>
<dbReference type="InterPro" id="IPR049540">
    <property type="entry name" value="Spt6-like_S1"/>
</dbReference>
<feature type="region of interest" description="Disordered" evidence="11">
    <location>
        <begin position="1405"/>
        <end position="1464"/>
    </location>
</feature>
<feature type="region of interest" description="Disordered" evidence="11">
    <location>
        <begin position="163"/>
        <end position="185"/>
    </location>
</feature>
<proteinExistence type="inferred from homology"/>
<dbReference type="Pfam" id="PF14632">
    <property type="entry name" value="SPT6_acidic"/>
    <property type="match status" value="1"/>
</dbReference>
<dbReference type="InterPro" id="IPR017072">
    <property type="entry name" value="TF_Spt6"/>
</dbReference>
<dbReference type="InterPro" id="IPR041692">
    <property type="entry name" value="HHH_9"/>
</dbReference>
<accession>A0AAD5TPH8</accession>
<dbReference type="FunFam" id="3.30.505.10:FF:000056">
    <property type="entry name" value="Transcription elongation factor Spt6"/>
    <property type="match status" value="1"/>
</dbReference>
<feature type="domain" description="S1 motif" evidence="12">
    <location>
        <begin position="1106"/>
        <end position="1178"/>
    </location>
</feature>
<comment type="function">
    <text evidence="9">Histone H3-H4 chaperone that plays a role in maintenance of chromatin structure during RNA polymerase II transcription elongation thereby repressing transcription initiation from cryptic promoters. Mediates the reassembly of nucleosomes onto the promoters of at least a selected set of genes during repression; the nucleosome reassembly is essential for transcriptional repression. Essential for viability.</text>
</comment>
<feature type="compositionally biased region" description="Low complexity" evidence="11">
    <location>
        <begin position="1416"/>
        <end position="1428"/>
    </location>
</feature>
<evidence type="ECO:0000256" key="11">
    <source>
        <dbReference type="SAM" id="MobiDB-lite"/>
    </source>
</evidence>
<dbReference type="SMART" id="SM00316">
    <property type="entry name" value="S1"/>
    <property type="match status" value="1"/>
</dbReference>
<dbReference type="Gene3D" id="1.10.3500.10">
    <property type="entry name" value="Tex N-terminal region-like"/>
    <property type="match status" value="1"/>
</dbReference>
<reference evidence="13" key="1">
    <citation type="submission" date="2020-05" db="EMBL/GenBank/DDBJ databases">
        <title>Phylogenomic resolution of chytrid fungi.</title>
        <authorList>
            <person name="Stajich J.E."/>
            <person name="Amses K."/>
            <person name="Simmons R."/>
            <person name="Seto K."/>
            <person name="Myers J."/>
            <person name="Bonds A."/>
            <person name="Quandt C.A."/>
            <person name="Barry K."/>
            <person name="Liu P."/>
            <person name="Grigoriev I."/>
            <person name="Longcore J.E."/>
            <person name="James T.Y."/>
        </authorList>
    </citation>
    <scope>NUCLEOTIDE SEQUENCE</scope>
    <source>
        <strain evidence="13">JEL0379</strain>
    </source>
</reference>
<dbReference type="Pfam" id="PF14641">
    <property type="entry name" value="HTH_44"/>
    <property type="match status" value="1"/>
</dbReference>
<dbReference type="GO" id="GO:0042393">
    <property type="term" value="F:histone binding"/>
    <property type="evidence" value="ECO:0007669"/>
    <property type="project" value="TreeGrafter"/>
</dbReference>
<dbReference type="SUPFAM" id="SSF55550">
    <property type="entry name" value="SH2 domain"/>
    <property type="match status" value="1"/>
</dbReference>
<comment type="subcellular location">
    <subcellularLocation>
        <location evidence="2">Chromosome</location>
    </subcellularLocation>
    <subcellularLocation>
        <location evidence="1 10">Nucleus</location>
    </subcellularLocation>
</comment>
<dbReference type="SUPFAM" id="SSF53098">
    <property type="entry name" value="Ribonuclease H-like"/>
    <property type="match status" value="1"/>
</dbReference>
<dbReference type="InterPro" id="IPR035019">
    <property type="entry name" value="Spt6_SH2_N"/>
</dbReference>
<dbReference type="GO" id="GO:0031491">
    <property type="term" value="F:nucleosome binding"/>
    <property type="evidence" value="ECO:0007669"/>
    <property type="project" value="TreeGrafter"/>
</dbReference>
<evidence type="ECO:0000256" key="7">
    <source>
        <dbReference type="ARBA" id="ARBA00023163"/>
    </source>
</evidence>
<feature type="compositionally biased region" description="Basic and acidic residues" evidence="11">
    <location>
        <begin position="1"/>
        <end position="15"/>
    </location>
</feature>
<dbReference type="GO" id="GO:0005694">
    <property type="term" value="C:chromosome"/>
    <property type="evidence" value="ECO:0007669"/>
    <property type="project" value="UniProtKB-SubCell"/>
</dbReference>
<dbReference type="GO" id="GO:0140673">
    <property type="term" value="P:transcription elongation-coupled chromatin remodeling"/>
    <property type="evidence" value="ECO:0007669"/>
    <property type="project" value="InterPro"/>
</dbReference>
<name>A0AAD5TPH8_9FUNG</name>
<dbReference type="InterPro" id="IPR003029">
    <property type="entry name" value="S1_domain"/>
</dbReference>
<dbReference type="SMART" id="SM00252">
    <property type="entry name" value="SH2"/>
    <property type="match status" value="1"/>
</dbReference>
<evidence type="ECO:0000256" key="4">
    <source>
        <dbReference type="ARBA" id="ARBA00020248"/>
    </source>
</evidence>
<feature type="region of interest" description="Disordered" evidence="11">
    <location>
        <begin position="1"/>
        <end position="150"/>
    </location>
</feature>
<dbReference type="GO" id="GO:0034728">
    <property type="term" value="P:nucleosome organization"/>
    <property type="evidence" value="ECO:0007669"/>
    <property type="project" value="TreeGrafter"/>
</dbReference>
<dbReference type="Proteomes" id="UP001212152">
    <property type="component" value="Unassembled WGS sequence"/>
</dbReference>
<dbReference type="FunFam" id="1.10.10.2740:FF:000002">
    <property type="entry name" value="Transcription elongation factor Spt6"/>
    <property type="match status" value="1"/>
</dbReference>
<dbReference type="InterPro" id="IPR042066">
    <property type="entry name" value="Spt6_death-like"/>
</dbReference>
<dbReference type="Gene3D" id="1.10.150.850">
    <property type="entry name" value="Spt6, helix-hairpin-helix domain"/>
    <property type="match status" value="1"/>
</dbReference>
<dbReference type="InterPro" id="IPR023323">
    <property type="entry name" value="Tex-like_dom_sf"/>
</dbReference>
<dbReference type="Pfam" id="PF21710">
    <property type="entry name" value="Spt6_S1"/>
    <property type="match status" value="1"/>
</dbReference>
<dbReference type="InterPro" id="IPR032706">
    <property type="entry name" value="Spt6_HHH"/>
</dbReference>
<evidence type="ECO:0000256" key="3">
    <source>
        <dbReference type="ARBA" id="ARBA00009253"/>
    </source>
</evidence>
<dbReference type="CDD" id="cd00164">
    <property type="entry name" value="S1_like"/>
    <property type="match status" value="1"/>
</dbReference>
<dbReference type="FunFam" id="1.10.150.850:FF:000001">
    <property type="entry name" value="Transcription elongation factor spt6"/>
    <property type="match status" value="1"/>
</dbReference>
<comment type="similarity">
    <text evidence="3 10">Belongs to the SPT6 family.</text>
</comment>
<dbReference type="SUPFAM" id="SSF50249">
    <property type="entry name" value="Nucleic acid-binding proteins"/>
    <property type="match status" value="1"/>
</dbReference>
<dbReference type="InterPro" id="IPR012337">
    <property type="entry name" value="RNaseH-like_sf"/>
</dbReference>
<keyword evidence="7 10" id="KW-0804">Transcription</keyword>
<evidence type="ECO:0000256" key="2">
    <source>
        <dbReference type="ARBA" id="ARBA00004286"/>
    </source>
</evidence>
<dbReference type="PANTHER" id="PTHR10145:SF6">
    <property type="entry name" value="TRANSCRIPTION ELONGATION FACTOR SPT6"/>
    <property type="match status" value="1"/>
</dbReference>
<feature type="compositionally biased region" description="Basic residues" evidence="11">
    <location>
        <begin position="1429"/>
        <end position="1439"/>
    </location>
</feature>
<evidence type="ECO:0000256" key="5">
    <source>
        <dbReference type="ARBA" id="ARBA00022454"/>
    </source>
</evidence>
<dbReference type="InterPro" id="IPR035018">
    <property type="entry name" value="Spt6_SH2_C"/>
</dbReference>
<dbReference type="InterPro" id="IPR036860">
    <property type="entry name" value="SH2_dom_sf"/>
</dbReference>
<dbReference type="InterPro" id="IPR028088">
    <property type="entry name" value="Spt6_HTH_DNA-bd_dom"/>
</dbReference>
<evidence type="ECO:0000256" key="8">
    <source>
        <dbReference type="ARBA" id="ARBA00023242"/>
    </source>
</evidence>
<dbReference type="CDD" id="cd09918">
    <property type="entry name" value="SH2_Nterm_SPT6_like"/>
    <property type="match status" value="1"/>
</dbReference>
<keyword evidence="6" id="KW-0727">SH2 domain</keyword>
<dbReference type="Pfam" id="PF22706">
    <property type="entry name" value="Tex_central_region"/>
    <property type="match status" value="1"/>
</dbReference>
<dbReference type="GO" id="GO:0003746">
    <property type="term" value="F:translation elongation factor activity"/>
    <property type="evidence" value="ECO:0007669"/>
    <property type="project" value="UniProtKB-KW"/>
</dbReference>
<evidence type="ECO:0000256" key="9">
    <source>
        <dbReference type="ARBA" id="ARBA00093389"/>
    </source>
</evidence>
<evidence type="ECO:0000313" key="13">
    <source>
        <dbReference type="EMBL" id="KAJ3178172.1"/>
    </source>
</evidence>
<feature type="compositionally biased region" description="Basic and acidic residues" evidence="11">
    <location>
        <begin position="30"/>
        <end position="39"/>
    </location>
</feature>
<feature type="compositionally biased region" description="Basic residues" evidence="11">
    <location>
        <begin position="112"/>
        <end position="122"/>
    </location>
</feature>
<protein>
    <recommendedName>
        <fullName evidence="4 10">Transcription elongation factor Spt6</fullName>
    </recommendedName>
</protein>
<dbReference type="GO" id="GO:0008023">
    <property type="term" value="C:transcription elongation factor complex"/>
    <property type="evidence" value="ECO:0007669"/>
    <property type="project" value="TreeGrafter"/>
</dbReference>
<dbReference type="Gene3D" id="1.10.10.2740">
    <property type="entry name" value="Spt6, Death-like domain"/>
    <property type="match status" value="1"/>
</dbReference>
<dbReference type="SUPFAM" id="SSF158832">
    <property type="entry name" value="Tex N-terminal region-like"/>
    <property type="match status" value="1"/>
</dbReference>
<evidence type="ECO:0000256" key="10">
    <source>
        <dbReference type="PIRNR" id="PIRNR036947"/>
    </source>
</evidence>